<accession>A0A329QJE7</accession>
<dbReference type="InterPro" id="IPR007278">
    <property type="entry name" value="DUF397"/>
</dbReference>
<protein>
    <recommendedName>
        <fullName evidence="2">DUF397 domain-containing protein</fullName>
    </recommendedName>
</protein>
<proteinExistence type="predicted"/>
<evidence type="ECO:0000313" key="4">
    <source>
        <dbReference type="Proteomes" id="UP000250462"/>
    </source>
</evidence>
<dbReference type="EMBL" id="QMIG01000015">
    <property type="protein sequence ID" value="RAW12495.1"/>
    <property type="molecule type" value="Genomic_DNA"/>
</dbReference>
<organism evidence="3 4">
    <name type="scientific">Phytoactinopolyspora halophila</name>
    <dbReference type="NCBI Taxonomy" id="1981511"/>
    <lineage>
        <taxon>Bacteria</taxon>
        <taxon>Bacillati</taxon>
        <taxon>Actinomycetota</taxon>
        <taxon>Actinomycetes</taxon>
        <taxon>Jiangellales</taxon>
        <taxon>Jiangellaceae</taxon>
        <taxon>Phytoactinopolyspora</taxon>
    </lineage>
</organism>
<dbReference type="AlphaFoldDB" id="A0A329QJE7"/>
<gene>
    <name evidence="3" type="ORF">DPM12_13925</name>
</gene>
<dbReference type="Proteomes" id="UP000250462">
    <property type="component" value="Unassembled WGS sequence"/>
</dbReference>
<comment type="caution">
    <text evidence="3">The sequence shown here is derived from an EMBL/GenBank/DDBJ whole genome shotgun (WGS) entry which is preliminary data.</text>
</comment>
<evidence type="ECO:0000313" key="3">
    <source>
        <dbReference type="EMBL" id="RAW12495.1"/>
    </source>
</evidence>
<evidence type="ECO:0000259" key="2">
    <source>
        <dbReference type="Pfam" id="PF04149"/>
    </source>
</evidence>
<dbReference type="RefSeq" id="WP_112258951.1">
    <property type="nucleotide sequence ID" value="NZ_QMIG01000015.1"/>
</dbReference>
<feature type="domain" description="DUF397" evidence="2">
    <location>
        <begin position="16"/>
        <end position="69"/>
    </location>
</feature>
<sequence length="214" mass="23394">MDEVFNGMSAADVPHAVWRKSTRSGAQGNCVELAQLPTGTIALRNSHDPDGPALIFTHDELAAFVAGAKAGEFDLPEPHETSQGRTPAQLDTSTKDHHGGTPSRYQVINAELQNLTNQLLAGDTVLDRESSERLVRILSGVALLHRMHRVDRNGNCTICRTKSRRWHPTSRHDVCSVYAALSLYLGRSLMASAEPHEMAELSGHSALGPTRRSW</sequence>
<reference evidence="3 4" key="1">
    <citation type="submission" date="2018-06" db="EMBL/GenBank/DDBJ databases">
        <title>Phytoactinopolyspora halophila sp. nov., a novel halophilic actinomycete isolated from a saline soil in China.</title>
        <authorList>
            <person name="Tang S.-K."/>
        </authorList>
    </citation>
    <scope>NUCLEOTIDE SEQUENCE [LARGE SCALE GENOMIC DNA]</scope>
    <source>
        <strain evidence="3 4">YIM 96934</strain>
    </source>
</reference>
<evidence type="ECO:0000256" key="1">
    <source>
        <dbReference type="SAM" id="MobiDB-lite"/>
    </source>
</evidence>
<name>A0A329QJE7_9ACTN</name>
<dbReference type="OrthoDB" id="4558943at2"/>
<dbReference type="Pfam" id="PF04149">
    <property type="entry name" value="DUF397"/>
    <property type="match status" value="1"/>
</dbReference>
<feature type="region of interest" description="Disordered" evidence="1">
    <location>
        <begin position="73"/>
        <end position="102"/>
    </location>
</feature>
<feature type="compositionally biased region" description="Polar residues" evidence="1">
    <location>
        <begin position="83"/>
        <end position="92"/>
    </location>
</feature>
<keyword evidence="4" id="KW-1185">Reference proteome</keyword>